<organism evidence="1 2">
    <name type="scientific">Acropora cervicornis</name>
    <name type="common">Staghorn coral</name>
    <dbReference type="NCBI Taxonomy" id="6130"/>
    <lineage>
        <taxon>Eukaryota</taxon>
        <taxon>Metazoa</taxon>
        <taxon>Cnidaria</taxon>
        <taxon>Anthozoa</taxon>
        <taxon>Hexacorallia</taxon>
        <taxon>Scleractinia</taxon>
        <taxon>Astrocoeniina</taxon>
        <taxon>Acroporidae</taxon>
        <taxon>Acropora</taxon>
    </lineage>
</organism>
<evidence type="ECO:0000313" key="1">
    <source>
        <dbReference type="EMBL" id="KAK2547228.1"/>
    </source>
</evidence>
<proteinExistence type="predicted"/>
<reference evidence="1" key="2">
    <citation type="journal article" date="2023" name="Science">
        <title>Genomic signatures of disease resistance in endangered staghorn corals.</title>
        <authorList>
            <person name="Vollmer S.V."/>
            <person name="Selwyn J.D."/>
            <person name="Despard B.A."/>
            <person name="Roesel C.L."/>
        </authorList>
    </citation>
    <scope>NUCLEOTIDE SEQUENCE</scope>
    <source>
        <strain evidence="1">K2</strain>
    </source>
</reference>
<accession>A0AAD9PQQ3</accession>
<dbReference type="Proteomes" id="UP001249851">
    <property type="component" value="Unassembled WGS sequence"/>
</dbReference>
<keyword evidence="2" id="KW-1185">Reference proteome</keyword>
<protein>
    <submittedName>
        <fullName evidence="1">Uncharacterized protein</fullName>
    </submittedName>
</protein>
<dbReference type="EMBL" id="JARQWQ010000202">
    <property type="protein sequence ID" value="KAK2547228.1"/>
    <property type="molecule type" value="Genomic_DNA"/>
</dbReference>
<name>A0AAD9PQQ3_ACRCE</name>
<dbReference type="AlphaFoldDB" id="A0AAD9PQQ3"/>
<evidence type="ECO:0000313" key="2">
    <source>
        <dbReference type="Proteomes" id="UP001249851"/>
    </source>
</evidence>
<reference evidence="1" key="1">
    <citation type="journal article" date="2023" name="G3 (Bethesda)">
        <title>Whole genome assembly and annotation of the endangered Caribbean coral Acropora cervicornis.</title>
        <authorList>
            <person name="Selwyn J.D."/>
            <person name="Vollmer S.V."/>
        </authorList>
    </citation>
    <scope>NUCLEOTIDE SEQUENCE</scope>
    <source>
        <strain evidence="1">K2</strain>
    </source>
</reference>
<gene>
    <name evidence="1" type="ORF">P5673_032937</name>
</gene>
<sequence>MAAMCRTKKVRRWAVSWKNLSDIKRHVTCLRGYQTTKIQRLMPVDHTQIWLANLSVKAEDKQLLLGIYKQLLQLQDGS</sequence>
<comment type="caution">
    <text evidence="1">The sequence shown here is derived from an EMBL/GenBank/DDBJ whole genome shotgun (WGS) entry which is preliminary data.</text>
</comment>